<reference evidence="1 2" key="1">
    <citation type="submission" date="2020-06" db="EMBL/GenBank/DDBJ databases">
        <title>Actinokineospora xiongansis sp. nov., isolated from soil of Baiyangdian.</title>
        <authorList>
            <person name="Zhang X."/>
        </authorList>
    </citation>
    <scope>NUCLEOTIDE SEQUENCE [LARGE SCALE GENOMIC DNA]</scope>
    <source>
        <strain evidence="1 2">HBU206404</strain>
    </source>
</reference>
<gene>
    <name evidence="1" type="ORF">GPZ80_06075</name>
</gene>
<dbReference type="Proteomes" id="UP000734823">
    <property type="component" value="Unassembled WGS sequence"/>
</dbReference>
<evidence type="ECO:0008006" key="3">
    <source>
        <dbReference type="Google" id="ProtNLM"/>
    </source>
</evidence>
<protein>
    <recommendedName>
        <fullName evidence="3">PE family protein</fullName>
    </recommendedName>
</protein>
<dbReference type="RefSeq" id="WP_187218862.1">
    <property type="nucleotide sequence ID" value="NZ_JABVED010000002.1"/>
</dbReference>
<dbReference type="Gene3D" id="1.10.287.850">
    <property type="entry name" value="HP0062-like domain"/>
    <property type="match status" value="1"/>
</dbReference>
<keyword evidence="2" id="KW-1185">Reference proteome</keyword>
<sequence>MKMDIGASLGGTVSAIAGAAFDAARAIMGGSPASGQFVVNHDNVLAAAKIIQTQADSLGDLVREARSDLRVDQPGEDIVSTKVAEAWNDLLLSNDDSYVARIGDYVAGLNNLVQQLTDSAKTYGYNEQDIAAALGGEQRA</sequence>
<comment type="caution">
    <text evidence="1">The sequence shown here is derived from an EMBL/GenBank/DDBJ whole genome shotgun (WGS) entry which is preliminary data.</text>
</comment>
<name>A0ABR7L2E1_9PSEU</name>
<evidence type="ECO:0000313" key="2">
    <source>
        <dbReference type="Proteomes" id="UP000734823"/>
    </source>
</evidence>
<evidence type="ECO:0000313" key="1">
    <source>
        <dbReference type="EMBL" id="MBC6446742.1"/>
    </source>
</evidence>
<proteinExistence type="predicted"/>
<accession>A0ABR7L2E1</accession>
<dbReference type="EMBL" id="JABVED010000002">
    <property type="protein sequence ID" value="MBC6446742.1"/>
    <property type="molecule type" value="Genomic_DNA"/>
</dbReference>
<organism evidence="1 2">
    <name type="scientific">Actinokineospora xionganensis</name>
    <dbReference type="NCBI Taxonomy" id="2684470"/>
    <lineage>
        <taxon>Bacteria</taxon>
        <taxon>Bacillati</taxon>
        <taxon>Actinomycetota</taxon>
        <taxon>Actinomycetes</taxon>
        <taxon>Pseudonocardiales</taxon>
        <taxon>Pseudonocardiaceae</taxon>
        <taxon>Actinokineospora</taxon>
    </lineage>
</organism>